<proteinExistence type="predicted"/>
<accession>A0ABQ1QEF5</accession>
<sequence length="39" mass="4466">MKKSDQKGTVSCPQCGTEVKSQVYTYMMECDRCLSKKDE</sequence>
<protein>
    <recommendedName>
        <fullName evidence="3">YhfH-like protein</fullName>
    </recommendedName>
</protein>
<gene>
    <name evidence="1" type="ORF">GCM10011389_33630</name>
</gene>
<evidence type="ECO:0000313" key="2">
    <source>
        <dbReference type="Proteomes" id="UP000642571"/>
    </source>
</evidence>
<evidence type="ECO:0000313" key="1">
    <source>
        <dbReference type="EMBL" id="GGD23168.1"/>
    </source>
</evidence>
<comment type="caution">
    <text evidence="1">The sequence shown here is derived from an EMBL/GenBank/DDBJ whole genome shotgun (WGS) entry which is preliminary data.</text>
</comment>
<evidence type="ECO:0008006" key="3">
    <source>
        <dbReference type="Google" id="ProtNLM"/>
    </source>
</evidence>
<name>A0ABQ1QEF5_9BACI</name>
<dbReference type="Proteomes" id="UP000642571">
    <property type="component" value="Unassembled WGS sequence"/>
</dbReference>
<reference evidence="2" key="1">
    <citation type="journal article" date="2019" name="Int. J. Syst. Evol. Microbiol.">
        <title>The Global Catalogue of Microorganisms (GCM) 10K type strain sequencing project: providing services to taxonomists for standard genome sequencing and annotation.</title>
        <authorList>
            <consortium name="The Broad Institute Genomics Platform"/>
            <consortium name="The Broad Institute Genome Sequencing Center for Infectious Disease"/>
            <person name="Wu L."/>
            <person name="Ma J."/>
        </authorList>
    </citation>
    <scope>NUCLEOTIDE SEQUENCE [LARGE SCALE GENOMIC DNA]</scope>
    <source>
        <strain evidence="2">CGMCC 1.15353</strain>
    </source>
</reference>
<dbReference type="EMBL" id="BMIN01000018">
    <property type="protein sequence ID" value="GGD23168.1"/>
    <property type="molecule type" value="Genomic_DNA"/>
</dbReference>
<organism evidence="1 2">
    <name type="scientific">Pontibacillus salipaludis</name>
    <dbReference type="NCBI Taxonomy" id="1697394"/>
    <lineage>
        <taxon>Bacteria</taxon>
        <taxon>Bacillati</taxon>
        <taxon>Bacillota</taxon>
        <taxon>Bacilli</taxon>
        <taxon>Bacillales</taxon>
        <taxon>Bacillaceae</taxon>
        <taxon>Pontibacillus</taxon>
    </lineage>
</organism>
<keyword evidence="2" id="KW-1185">Reference proteome</keyword>